<dbReference type="RefSeq" id="WP_023052571.1">
    <property type="nucleotide sequence ID" value="NZ_AWXA01000003.1"/>
</dbReference>
<dbReference type="eggNOG" id="COG2109">
    <property type="taxonomic scope" value="Bacteria"/>
</dbReference>
<evidence type="ECO:0000313" key="2">
    <source>
        <dbReference type="Proteomes" id="UP000017090"/>
    </source>
</evidence>
<dbReference type="GO" id="GO:0005524">
    <property type="term" value="F:ATP binding"/>
    <property type="evidence" value="ECO:0007669"/>
    <property type="project" value="InterPro"/>
</dbReference>
<dbReference type="GO" id="GO:0009236">
    <property type="term" value="P:cobalamin biosynthetic process"/>
    <property type="evidence" value="ECO:0007669"/>
    <property type="project" value="InterPro"/>
</dbReference>
<dbReference type="AlphaFoldDB" id="U7UTC9"/>
<dbReference type="PANTHER" id="PTHR46638">
    <property type="entry name" value="CORRINOID ADENOSYLTRANSFERASE"/>
    <property type="match status" value="1"/>
</dbReference>
<dbReference type="STRING" id="1111454.HMPREF1250_0379"/>
<dbReference type="EMBL" id="AWXA01000003">
    <property type="protein sequence ID" value="ERT62581.1"/>
    <property type="molecule type" value="Genomic_DNA"/>
</dbReference>
<sequence>MDTGLIHIYYGDGKGKTTAAVGLTVRCAGRGGKVLFCQFLKEGETGELTILKKIPSVSILRGKGCEKFTFQMSPEEWETARRLQAELFRTTVCRCRDEGFDMLVLDEINIACRLGLLSSETVLSFLQTKPEKLEVVMTGRDPSAELIAAADYVSEIRKIRHPYDRGIQARTGIED</sequence>
<gene>
    <name evidence="1" type="ORF">HMPREF1250_0379</name>
</gene>
<dbReference type="InterPro" id="IPR003724">
    <property type="entry name" value="CblAdoTrfase_CobA"/>
</dbReference>
<comment type="caution">
    <text evidence="1">The sequence shown here is derived from an EMBL/GenBank/DDBJ whole genome shotgun (WGS) entry which is preliminary data.</text>
</comment>
<dbReference type="PIRSF" id="PIRSF015617">
    <property type="entry name" value="Adensltrnsf_CobA"/>
    <property type="match status" value="1"/>
</dbReference>
<dbReference type="Gene3D" id="3.40.50.300">
    <property type="entry name" value="P-loop containing nucleotide triphosphate hydrolases"/>
    <property type="match status" value="1"/>
</dbReference>
<dbReference type="Pfam" id="PF02572">
    <property type="entry name" value="CobA_CobO_BtuR"/>
    <property type="match status" value="1"/>
</dbReference>
<evidence type="ECO:0000313" key="1">
    <source>
        <dbReference type="EMBL" id="ERT62581.1"/>
    </source>
</evidence>
<dbReference type="GO" id="GO:0008817">
    <property type="term" value="F:corrinoid adenosyltransferase activity"/>
    <property type="evidence" value="ECO:0007669"/>
    <property type="project" value="InterPro"/>
</dbReference>
<organism evidence="1 2">
    <name type="scientific">Megasphaera vaginalis</name>
    <name type="common">ex Srinivasan et al. 2021</name>
    <dbReference type="NCBI Taxonomy" id="1111454"/>
    <lineage>
        <taxon>Bacteria</taxon>
        <taxon>Bacillati</taxon>
        <taxon>Bacillota</taxon>
        <taxon>Negativicutes</taxon>
        <taxon>Veillonellales</taxon>
        <taxon>Veillonellaceae</taxon>
        <taxon>Megasphaera</taxon>
    </lineage>
</organism>
<proteinExistence type="predicted"/>
<reference evidence="1 2" key="1">
    <citation type="submission" date="2013-09" db="EMBL/GenBank/DDBJ databases">
        <authorList>
            <person name="Durkin A.S."/>
            <person name="Haft D.R."/>
            <person name="McCorrison J."/>
            <person name="Torralba M."/>
            <person name="Gillis M."/>
            <person name="Haft D.H."/>
            <person name="Methe B."/>
            <person name="Sutton G."/>
            <person name="Nelson K.E."/>
        </authorList>
    </citation>
    <scope>NUCLEOTIDE SEQUENCE [LARGE SCALE GENOMIC DNA]</scope>
    <source>
        <strain evidence="1 2">BV3C16-1</strain>
    </source>
</reference>
<dbReference type="PANTHER" id="PTHR46638:SF1">
    <property type="entry name" value="CORRINOID ADENOSYLTRANSFERASE"/>
    <property type="match status" value="1"/>
</dbReference>
<dbReference type="Proteomes" id="UP000017090">
    <property type="component" value="Unassembled WGS sequence"/>
</dbReference>
<dbReference type="PATRIC" id="fig|1111454.3.peg.29"/>
<dbReference type="InterPro" id="IPR027417">
    <property type="entry name" value="P-loop_NTPase"/>
</dbReference>
<protein>
    <submittedName>
        <fullName evidence="1">Putative cob(I)yrinic acid a,c-diamide adenosyltransferase</fullName>
    </submittedName>
</protein>
<dbReference type="OrthoDB" id="9810309at2"/>
<dbReference type="SUPFAM" id="SSF52540">
    <property type="entry name" value="P-loop containing nucleoside triphosphate hydrolases"/>
    <property type="match status" value="1"/>
</dbReference>
<accession>U7UTC9</accession>
<keyword evidence="1" id="KW-0808">Transferase</keyword>
<keyword evidence="2" id="KW-1185">Reference proteome</keyword>
<name>U7UTC9_9FIRM</name>